<dbReference type="PANTHER" id="PTHR48103:SF2">
    <property type="entry name" value="MIDASIN"/>
    <property type="match status" value="1"/>
</dbReference>
<feature type="compositionally biased region" description="Acidic residues" evidence="11">
    <location>
        <begin position="4485"/>
        <end position="4498"/>
    </location>
</feature>
<dbReference type="SUPFAM" id="SSF52540">
    <property type="entry name" value="P-loop containing nucleoside triphosphate hydrolases"/>
    <property type="match status" value="6"/>
</dbReference>
<dbReference type="PIRSF" id="PIRSF010340">
    <property type="entry name" value="Midasin"/>
    <property type="match status" value="1"/>
</dbReference>
<dbReference type="PRINTS" id="PR00300">
    <property type="entry name" value="CLPPROTEASEA"/>
</dbReference>
<dbReference type="InterPro" id="IPR002035">
    <property type="entry name" value="VWF_A"/>
</dbReference>
<dbReference type="InterPro" id="IPR003593">
    <property type="entry name" value="AAA+_ATPase"/>
</dbReference>
<keyword evidence="6 9" id="KW-0067">ATP-binding</keyword>
<feature type="compositionally biased region" description="Acidic residues" evidence="11">
    <location>
        <begin position="5047"/>
        <end position="5058"/>
    </location>
</feature>
<feature type="compositionally biased region" description="Acidic residues" evidence="11">
    <location>
        <begin position="4872"/>
        <end position="4895"/>
    </location>
</feature>
<keyword evidence="5 9" id="KW-0547">Nucleotide-binding</keyword>
<dbReference type="InterPro" id="IPR041190">
    <property type="entry name" value="Midasin_AAA_lid_5"/>
</dbReference>
<dbReference type="PROSITE" id="PS00675">
    <property type="entry name" value="SIGMA54_INTERACT_1"/>
    <property type="match status" value="1"/>
</dbReference>
<dbReference type="InterPro" id="IPR001270">
    <property type="entry name" value="ClpA/B"/>
</dbReference>
<dbReference type="Gene3D" id="3.40.50.410">
    <property type="entry name" value="von Willebrand factor, type A domain"/>
    <property type="match status" value="1"/>
</dbReference>
<feature type="region of interest" description="Disordered" evidence="11">
    <location>
        <begin position="223"/>
        <end position="262"/>
    </location>
</feature>
<proteinExistence type="inferred from homology"/>
<dbReference type="Pfam" id="PF17867">
    <property type="entry name" value="AAA_lid_7"/>
    <property type="match status" value="3"/>
</dbReference>
<dbReference type="PANTHER" id="PTHR48103">
    <property type="entry name" value="MIDASIN-RELATED"/>
    <property type="match status" value="1"/>
</dbReference>
<dbReference type="Pfam" id="PF17865">
    <property type="entry name" value="AAA_lid_5"/>
    <property type="match status" value="1"/>
</dbReference>
<feature type="compositionally biased region" description="Basic and acidic residues" evidence="11">
    <location>
        <begin position="4667"/>
        <end position="4677"/>
    </location>
</feature>
<feature type="compositionally biased region" description="Acidic residues" evidence="11">
    <location>
        <begin position="5101"/>
        <end position="5119"/>
    </location>
</feature>
<feature type="compositionally biased region" description="Acidic residues" evidence="11">
    <location>
        <begin position="3786"/>
        <end position="3796"/>
    </location>
</feature>
<dbReference type="InterPro" id="IPR027417">
    <property type="entry name" value="P-loop_NTPase"/>
</dbReference>
<evidence type="ECO:0000313" key="13">
    <source>
        <dbReference type="EMBL" id="KAJ6240735.1"/>
    </source>
</evidence>
<feature type="compositionally biased region" description="Basic and acidic residues" evidence="11">
    <location>
        <begin position="236"/>
        <end position="261"/>
    </location>
</feature>
<feature type="compositionally biased region" description="Acidic residues" evidence="11">
    <location>
        <begin position="4611"/>
        <end position="4625"/>
    </location>
</feature>
<feature type="coiled-coil region" evidence="10">
    <location>
        <begin position="3226"/>
        <end position="3253"/>
    </location>
</feature>
<keyword evidence="8 9" id="KW-0539">Nucleus</keyword>
<feature type="region of interest" description="Disordered" evidence="11">
    <location>
        <begin position="4531"/>
        <end position="5082"/>
    </location>
</feature>
<feature type="compositionally biased region" description="Acidic residues" evidence="11">
    <location>
        <begin position="224"/>
        <end position="235"/>
    </location>
</feature>
<dbReference type="InterPro" id="IPR012099">
    <property type="entry name" value="Midasin"/>
</dbReference>
<feature type="region of interest" description="Disordered" evidence="11">
    <location>
        <begin position="999"/>
        <end position="1042"/>
    </location>
</feature>
<feature type="compositionally biased region" description="Basic and acidic residues" evidence="11">
    <location>
        <begin position="4935"/>
        <end position="4944"/>
    </location>
</feature>
<dbReference type="PROSITE" id="PS50234">
    <property type="entry name" value="VWFA"/>
    <property type="match status" value="1"/>
</dbReference>
<gene>
    <name evidence="13" type="ORF">M0813_23833</name>
</gene>
<protein>
    <recommendedName>
        <fullName evidence="4 9">Midasin</fullName>
    </recommendedName>
</protein>
<evidence type="ECO:0000256" key="4">
    <source>
        <dbReference type="ARBA" id="ARBA00017143"/>
    </source>
</evidence>
<feature type="compositionally biased region" description="Acidic residues" evidence="11">
    <location>
        <begin position="4646"/>
        <end position="4662"/>
    </location>
</feature>
<keyword evidence="7 9" id="KW-0143">Chaperone</keyword>
<feature type="compositionally biased region" description="Acidic residues" evidence="11">
    <location>
        <begin position="4681"/>
        <end position="4692"/>
    </location>
</feature>
<dbReference type="InterPro" id="IPR036465">
    <property type="entry name" value="vWFA_dom_sf"/>
</dbReference>
<dbReference type="SMART" id="SM00382">
    <property type="entry name" value="AAA"/>
    <property type="match status" value="6"/>
</dbReference>
<feature type="compositionally biased region" description="Acidic residues" evidence="11">
    <location>
        <begin position="4971"/>
        <end position="4985"/>
    </location>
</feature>
<feature type="region of interest" description="Disordered" evidence="11">
    <location>
        <begin position="5097"/>
        <end position="5123"/>
    </location>
</feature>
<sequence>MTTLRSILNQLFDPKTTIETLNKYRKDIVHFLVYFIDEQKKLTFNLDKHQEICASLSLILKEAPYSLPYILGYFNTSHSIFERVYRSRRLKKITMIHVEQLAFLVINLLKSDRLQFIQQWNWSPLFKLLSFQNNNSKKLLLEAIFELVNIGEPTRIQIYKSLLNVEQKDLLYLDDEPNRNSNSNNNFMNKNNLLQFNEDDFPESITKKLINLEGVILSKKELGEEGEEEAEDEEKEQEKLPKQRTEKHNQKKENETETEKEKKKKQYLVFTNQIKNSLSQLALSLSQRSSILIEGPTGVGKTTLICGLAKLIGRKILRISIADRTDCKDLLGAYVCTEVPGEFQWRPGPLTRAVKLGYWVLFEDIDLASPEVLSVLVPVLESRKLFLPGRGEVILAHPDFHLFGEITLIEGDQYNSLHRNHSISMGSNFFLGGIWNRIILNPLNDKELREIINNKYPLLSELINPILKTYYEMKSVLKRESLSLRDLLKFCLRVNKLIKSNSETSKNKKQKRTTKKNQNKKEQQQQEAKQKKNLAKLNLENRENIVVSGILCFCSRIRRNNPQNIKLYLEASKTLSDIWQISEEQLEYLLKLRKPILKIKKDYLEIGKEIFFRDAKQKFLYQNSSQIFSHTGHSLKLMEQIISCFSNSEPPLLVGETGTGKTSIIQYLANLTYNKLVVQNMSQQTDSSDLLGGFKPVDIRLLCTPLKQTFEKLFIKTFSEKSNQSFLSYFSKQFAKKNWQTVMKCFNLTIKNVHKNNKLEPKLRKKWKKFENQVDKFSIQNEMVKNNFAFTYVPGALITALREGHWLLLDELNLATTSTLETLASVLDSDRQIIDFGEPGLKPIKRHPNFKLFACMNPPTDIGKKDLPKNLRSYFTEIYVEDINNRDDLSIIISGYLNNLIPNPPINNIVSFYLNVIKLSEERKLITSGRQKVHYSLRTLTRSLEFVRIALPIYGFNRSLFEGICMTFLTQLTSNSIKLIEKEIIKWLLKNINTNKFLIPPPRPNSNEDENGNENNRNRNKNRNNNNINRNKNKSNNRDNNKKSLQKTYQLFEYFWIETGNEKVIKNDKYIITPSISAHLKNLARVVLTKKYPILLQGPTSSGKTSMIEYLAQITGHKFVRINNHEHTDISEYLGSHVSDEQGKFIFRDGILVEAVKNGWWIVLDELNLAPTEVLEALNRLLDDNRELFIPETQEIIKPHPHFMLFATQNPPGIYGGRKILSRAFRNRFLELHIDDIPEKELNTILEKRCKIPKSFSTKLVMIMSELRRKRLSSRVFAGKHVFITPRDLFKWADRKPGTYKELAEIGYIILAERLRKNKEKEIVKSTIEKILKVKIDINQMYNCLDNKEFSNLESIVKSCKNSELNKIVWTKSMKRLFVIINNCLKFSEPVLLVGETGSGKTTICQLFSLLLKQRLRILNCHMHTETADFIGGMRPIRSKDVTIKELKKNFKDFFHNLENEIDNEINKLTNIVIEIDNEINDENEEGDNEKEQVEEEDKIESENKQEEEEEEEQQQKENNKEEENKIKKEEILKNIEQLKKDSKIINKLVIESNLKILINNHQKIIKQNKNKNNVFNIFIKNNIQTINVINKQINEYKALFTWYDGPLVKAMKEGDLFLIDEISLAEDSVLERLNSILDPNRTILLAEKITETEEVTANEAFRILATQNPGGDFGKRELSPALRNRFTEIYVPTVVDKEDLIQIISERFENKELLKYSDLILKFFDWFEKTLSFLKITISLREILSWVKFMNHFKKSTKINSDLCFLHAGSMVIIDSIPKKEVQMKCYSFLIKECLNNKIQIDEFIKLDLQIENKDNHFGIQPFMIKKGDFLEKELNFNLNNKFILETPTTLKNILRILRALQLPKKPILLEGDPGVGKTSIIMALAKETNHPFIRINLSEQTDMMDLIGTDLPVENGESGEMQWRDGLFLHAIKQGYWVILDELNLASQSVLEGLNAVLDHRSEIYIPELDKTFYCTKQFRIFGCQNPLNQGSGRKEYKLGRKGGPWEFNLRDILRLCQLIKSQHTLFSQKFNNNNDDDVEINQENEKNENENESDEIIDPKLFIPMIYNQRFRTENDQLIINKLFNNIFHKNLNPNKNNYYQITPNYIQFGNSILKRNTTCGTNIDFNFPLIILRKYLTYLESISQGINQNWPILLAGSTGTSKTSLIRLLAKLTGNNLIEFSMNHSVDTMELLGGFEQIDLNRHKQKILISLKVIIEKITKILLLRSTDFSVLIRIFNNWYLLISIINLKNSTKFSQQEYNFLIQLINLLDSVKKLPNNNAINQKLQRILKKIKWIQSIDSKGKFEWVNGLLIEALENGSWFVIENVNFCNPTVLDRLNPLMERGGSLIMTERGMKNGEIEIIKPHPNFRMFYTMNPQNGEISRAMRNRCLELFIPDNLIDDNDLFSIIQSNKNNRLKIHEIENIIQFHQSLLKFNSLEKSNIWNLIKLSSLINEKKSRDIKLSENFEEEIFHSYSLKLKKLNEQNEIIDLINNNNNGKNLEGDQIKENEKVTGENNDGESKTDLIDSILNNIKPPLVTLYDWWKDSSNSTFNVQSNLFKSLMNNKLNIENINLMKKFASFYILETITPNNINKRLDWFKKNKLKSLKEILKTIINNSLMEKILNIRSNTFQIDNDNELINLRINKPLWKLIKKRNQNKEINDMYIKSFQLLEQLINFLNLSFTEKQYLKDNQNKKLNWNKKSCLLKSNDYYQKKIDAEILSHPVLTIIIPFSKLFDNFFLQNYDYNLDKIDELETLLIERNQLFLHLKKNNNFNSQEFLSNWKSFLKALNNFIGFDNINKKLKDTITKISNFFNFNLDNQKFQYYYKFGGKPQLIRFKKIKIIISNILNSIGKIKSFNDYQMVLQSLSTLNWLNYYGIEKPENQSLLDTMELIPGKIGTTDNNNNTSGINYEELIKKNENVNNILKQDSKLINYWCLLEEFISITNLKETQIEKIIEKNYLLFKKKKTKLKKLVPHQNLIWEISNNFNNENSKNIITEYFYSINSHLWNDSKKGILKLFNDYSTNYWMKQLRNYTNSTIENILIKNKKLKTLYNTFIQNEFQNFDNIKQYNFENLKFIINNVINLYKKSFDPDNFILLQNFINNGTNKNNNNDNDNEELNEINKIFLSSTNPIWNHYYQNILNNKFPIVWNQLLNSNNNFDNLLIGRCWFLIGLFKFNLSLPLNPLDPTMKYLIKSKKLKKLIKEIEIEIKIREKTEDLIYGNNTNYKIKNLEQKLVKLKKDLMKIKNQVIKRNNSKFPELYRELYQFSNTIFENKKILNIYQKILNNNNNNNNNKQTDEELVKEEELIQYCINNFINNIKKDFKEFKDIVIPIFNSLYEFKNGLKLMINNKLKKNVTDLESKLIEYLMKYPNWFSNFDNLQEILNFTKQYPKLIFVLIKLLSMEYLNIKEFKNDYLLKRKTKILQILKTFFEFFCQNWSNYEIQKKDYEFEKDQLYKINTFETDNEEEIIEKHLIELFGEHPKDFDDIVETVIDENEDEKKKDNDKDNNNKFNKKHYYNNDEILIFYKIFNELFEKNTNNNININIINNTNNKNKKKKKKKNKHNDDQKDAENYTQEKIIDYFSNSWKVFNKIYQGKLNFNANLNEITYIGNLIMTKLIINKPEIMEECEFYNFYKNSNLLESKLIIKPLKTLLIKIEKIRIEWPENDILMQMETIIHRIFNFNINSPLMKFLNGLEIILQKSQTWEDYAHKAISLKNELNPLYQLVRRWRKYERQNWEKILVSKKKEFEIEAIKLWFDLYSLTQKLTFKSDNNNNNNNNNEEEYDEEDEDKNEKDELISGIEFMIQSSNLGQYKTRLNIISLCGNEQNKGTIKNIFRNIINYYGQYTEKIDNYLQSITQPIEKELKDTNVIEKWRDDNYYRMKETIYKSHVKLNKMSMNYSDILKTPLFEILKKFNEQSIALNKFESNDLWVNEYNKELKIKTIEDNNGNDNDNMSKEYENISNEFKNNNQIKNIFNIKKFNKKIFKHIETINNLIKNVIDSNKLLTLSDTIIKESINLRDNIKSKSSKIRALSDLFKLLEKLKLCTNPGAYLKKNITEKLFLHKPLTKYFDNKLNQYYYKCLSKLLVTREKEKTHNPDITNPQVLKSRGFLEHLFHLIHTQRTNLNKSSKNLKILTNIEDQLTDIINNIQLDNNNKNINNNNENNNNNNQQNDGFNYIFKKQIKIFLQINQLKNQIKFISSSIPEIKTIYDFNKKLEKFSEKNNEHILKNFNFNSNIIITDKELNIKKNNFNLIKEIKEICLQNENLILQPSLNHLINDIDKILNYNDNGTILEKENNEKEQIETETGIEIEIEDKNKDKLNDFKEEKGKFVNEFLLSSNHFFKILLKFIEKVMNLIKPYQKIDFEKMIPVTNLNHLFLNILKASNNSIFLLNKDFQLIMNNYSKFLKKYSNNSEAKLIISYCNSMLNKLLPFINYFKQLFNWIISQSIIINRTFCKLEYVLCNVFTSLYTQGYCQEPEGDDEMGSDEEGNTEFAGGTGMGEGEGIRDVTDKIEHEEQLMDKKEELEEKEEQEEENQQQKNEESDGFDMSYDFDGEVTDLPEKNPEDENSDEEDEEDEEEDNLDEQMGDLDIDNPIDEKLWGSSDEENDNQEEEEEMDNSNKLNQQGDESEFVGKSSDDSDMDNNNDNNDDDDENNNNANEERKKNKDQNIDESNSDDNNEEEPINDFISKEDIQENYSDNEEEMENQEFEIPEDLKLDNGEDQENSEEENSEENQEEEEDLLEMENNEEDENEKEDQDEEGIEINEENDLKQSQLDENENDKMDEEENDDENDDDENNNNNNEGEEIDNDLDEVDEEEQQIDPTVPDIDQKENETEIEDQEDKVTKEEQPYMVKDGKGEFFEGKEDEMEKIENDDEKEENKDDEDELNVAGMEQKTETLDGIGEQTLVQNNMDEQMNNQNEEEEQEKEQKRRKDPNPYRSLGDALKHWEKELDVKDTKKKEDEEKETEEGDEKDTEEVDKNQGEKIENQEFEFIKDDEQEDTQIMTEATNEQQIEHEHQNPENEEELIEPEEKEKLDENGGEDEDEDEDEKNEKKDEDQEKENDNEDLDSKKQSQRFWYGKSKKFDLNKLKEDEDDEQELMDEEEMDDDEQNEKGSIKEEDMLNITATEELEIEDNYRNFNGEQDLELFRENLYNQIQDIVQDQNLIDKGQELWRKYELLTRHLSQELTQQLRLILEPTQATRLKGDYRTGKRINMKKVIPYIASQFKKDKIWMRRTKPSKRKYQILFAIDNSESMQENHAGHLACEALCLIANSMFHLEVGEISVVSFGEQVELLHPFEKPFTDQAAYPVVSKLTFDHKKTDMLGMMDFVVNLLKISRSNLSSNSLVDVAQLVFIISDGRFSDREEIKRLTYEATINQQLIVFLIVDNAKRSLVDMQKVSYPNGKLTVTNYMDDFPFNYYILMREINSIPEVLADALRQWIEMIGSSFDK</sequence>
<evidence type="ECO:0000256" key="1">
    <source>
        <dbReference type="ARBA" id="ARBA00004604"/>
    </source>
</evidence>
<dbReference type="SUPFAM" id="SSF53300">
    <property type="entry name" value="vWA-like"/>
    <property type="match status" value="1"/>
</dbReference>
<dbReference type="InterPro" id="IPR011704">
    <property type="entry name" value="ATPase_dyneun-rel_AAA"/>
</dbReference>
<feature type="compositionally biased region" description="Basic and acidic residues" evidence="11">
    <location>
        <begin position="4850"/>
        <end position="4871"/>
    </location>
</feature>
<feature type="compositionally biased region" description="Acidic residues" evidence="11">
    <location>
        <begin position="4706"/>
        <end position="4720"/>
    </location>
</feature>
<dbReference type="InterPro" id="IPR025662">
    <property type="entry name" value="Sigma_54_int_dom_ATP-bd_1"/>
</dbReference>
<feature type="compositionally biased region" description="Basic residues" evidence="11">
    <location>
        <begin position="507"/>
        <end position="518"/>
    </location>
</feature>
<comment type="similarity">
    <text evidence="3 9">Belongs to the midasin family.</text>
</comment>
<accession>A0ABQ8Y7X2</accession>
<evidence type="ECO:0000256" key="2">
    <source>
        <dbReference type="ARBA" id="ARBA00004642"/>
    </source>
</evidence>
<dbReference type="InterPro" id="IPR040848">
    <property type="entry name" value="AAA_lid_7"/>
</dbReference>
<feature type="coiled-coil region" evidence="10">
    <location>
        <begin position="3552"/>
        <end position="3582"/>
    </location>
</feature>
<dbReference type="InterPro" id="IPR048617">
    <property type="entry name" value="MDN1_AAA_lid_4"/>
</dbReference>
<feature type="compositionally biased region" description="Basic and acidic residues" evidence="11">
    <location>
        <begin position="1514"/>
        <end position="1525"/>
    </location>
</feature>
<comment type="subcellular location">
    <subcellularLocation>
        <location evidence="1">Nucleus</location>
        <location evidence="1">Nucleolus</location>
    </subcellularLocation>
    <subcellularLocation>
        <location evidence="2">Nucleus</location>
        <location evidence="2">Nucleoplasm</location>
    </subcellularLocation>
</comment>
<organism evidence="13 14">
    <name type="scientific">Anaeramoeba flamelloides</name>
    <dbReference type="NCBI Taxonomy" id="1746091"/>
    <lineage>
        <taxon>Eukaryota</taxon>
        <taxon>Metamonada</taxon>
        <taxon>Anaeramoebidae</taxon>
        <taxon>Anaeramoeba</taxon>
    </lineage>
</organism>
<feature type="compositionally biased region" description="Basic and acidic residues" evidence="11">
    <location>
        <begin position="519"/>
        <end position="530"/>
    </location>
</feature>
<evidence type="ECO:0000256" key="11">
    <source>
        <dbReference type="SAM" id="MobiDB-lite"/>
    </source>
</evidence>
<feature type="region of interest" description="Disordered" evidence="11">
    <location>
        <begin position="4485"/>
        <end position="4512"/>
    </location>
</feature>
<evidence type="ECO:0000256" key="9">
    <source>
        <dbReference type="PIRNR" id="PIRNR010340"/>
    </source>
</evidence>
<feature type="compositionally biased region" description="Basic and acidic residues" evidence="11">
    <location>
        <begin position="4952"/>
        <end position="4970"/>
    </location>
</feature>
<dbReference type="CDD" id="cd00009">
    <property type="entry name" value="AAA"/>
    <property type="match status" value="2"/>
</dbReference>
<comment type="function">
    <text evidence="9">Nuclear chaperone required for maturation and nuclear export of pre-60S ribosome subunits.</text>
</comment>
<feature type="region of interest" description="Disordered" evidence="11">
    <location>
        <begin position="1479"/>
        <end position="1525"/>
    </location>
</feature>
<feature type="compositionally biased region" description="Acidic residues" evidence="11">
    <location>
        <begin position="4574"/>
        <end position="4602"/>
    </location>
</feature>
<dbReference type="Gene3D" id="3.40.50.300">
    <property type="entry name" value="P-loop containing nucleotide triphosphate hydrolases"/>
    <property type="match status" value="7"/>
</dbReference>
<feature type="region of interest" description="Disordered" evidence="11">
    <location>
        <begin position="3776"/>
        <end position="3797"/>
    </location>
</feature>
<keyword evidence="14" id="KW-1185">Reference proteome</keyword>
<feature type="compositionally biased region" description="Basic and acidic residues" evidence="11">
    <location>
        <begin position="4986"/>
        <end position="5004"/>
    </location>
</feature>
<feature type="compositionally biased region" description="Acidic residues" evidence="11">
    <location>
        <begin position="4728"/>
        <end position="4775"/>
    </location>
</feature>
<dbReference type="Pfam" id="PF21108">
    <property type="entry name" value="MDN1_4th"/>
    <property type="match status" value="1"/>
</dbReference>
<feature type="compositionally biased region" description="Low complexity" evidence="11">
    <location>
        <begin position="4917"/>
        <end position="4927"/>
    </location>
</feature>
<evidence type="ECO:0000256" key="10">
    <source>
        <dbReference type="SAM" id="Coils"/>
    </source>
</evidence>
<dbReference type="EMBL" id="JAOAOG010000198">
    <property type="protein sequence ID" value="KAJ6240735.1"/>
    <property type="molecule type" value="Genomic_DNA"/>
</dbReference>
<feature type="compositionally biased region" description="Acidic residues" evidence="11">
    <location>
        <begin position="4534"/>
        <end position="4543"/>
    </location>
</feature>
<name>A0ABQ8Y7X2_9EUKA</name>
<dbReference type="Pfam" id="PF07728">
    <property type="entry name" value="AAA_5"/>
    <property type="match status" value="8"/>
</dbReference>
<evidence type="ECO:0000256" key="3">
    <source>
        <dbReference type="ARBA" id="ARBA00007188"/>
    </source>
</evidence>
<evidence type="ECO:0000256" key="5">
    <source>
        <dbReference type="ARBA" id="ARBA00022741"/>
    </source>
</evidence>
<evidence type="ECO:0000256" key="6">
    <source>
        <dbReference type="ARBA" id="ARBA00022840"/>
    </source>
</evidence>
<feature type="compositionally biased region" description="Acidic residues" evidence="11">
    <location>
        <begin position="4784"/>
        <end position="4828"/>
    </location>
</feature>
<feature type="region of interest" description="Disordered" evidence="11">
    <location>
        <begin position="502"/>
        <end position="531"/>
    </location>
</feature>
<comment type="caution">
    <text evidence="13">The sequence shown here is derived from an EMBL/GenBank/DDBJ whole genome shotgun (WGS) entry which is preliminary data.</text>
</comment>
<evidence type="ECO:0000259" key="12">
    <source>
        <dbReference type="PROSITE" id="PS50234"/>
    </source>
</evidence>
<evidence type="ECO:0000256" key="8">
    <source>
        <dbReference type="ARBA" id="ARBA00023242"/>
    </source>
</evidence>
<reference evidence="13" key="1">
    <citation type="submission" date="2022-08" db="EMBL/GenBank/DDBJ databases">
        <title>Novel sulfate-reducing endosymbionts in the free-living metamonad Anaeramoeba.</title>
        <authorList>
            <person name="Jerlstrom-Hultqvist J."/>
            <person name="Cepicka I."/>
            <person name="Gallot-Lavallee L."/>
            <person name="Salas-Leiva D."/>
            <person name="Curtis B.A."/>
            <person name="Zahonova K."/>
            <person name="Pipaliya S."/>
            <person name="Dacks J."/>
            <person name="Roger A.J."/>
        </authorList>
    </citation>
    <scope>NUCLEOTIDE SEQUENCE</scope>
    <source>
        <strain evidence="13">Schooner1</strain>
    </source>
</reference>
<feature type="compositionally biased region" description="Acidic residues" evidence="11">
    <location>
        <begin position="1479"/>
        <end position="1513"/>
    </location>
</feature>
<feature type="domain" description="VWFA" evidence="12">
    <location>
        <begin position="5253"/>
        <end position="5446"/>
    </location>
</feature>
<dbReference type="Proteomes" id="UP001150062">
    <property type="component" value="Unassembled WGS sequence"/>
</dbReference>
<evidence type="ECO:0000313" key="14">
    <source>
        <dbReference type="Proteomes" id="UP001150062"/>
    </source>
</evidence>
<keyword evidence="10" id="KW-0175">Coiled coil</keyword>
<feature type="region of interest" description="Disordered" evidence="11">
    <location>
        <begin position="2037"/>
        <end position="2056"/>
    </location>
</feature>
<evidence type="ECO:0000256" key="7">
    <source>
        <dbReference type="ARBA" id="ARBA00023186"/>
    </source>
</evidence>